<proteinExistence type="predicted"/>
<dbReference type="EMBL" id="BSXV01003468">
    <property type="protein sequence ID" value="GME98411.1"/>
    <property type="molecule type" value="Genomic_DNA"/>
</dbReference>
<organism evidence="1 2">
    <name type="scientific">Candida boidinii</name>
    <name type="common">Yeast</name>
    <dbReference type="NCBI Taxonomy" id="5477"/>
    <lineage>
        <taxon>Eukaryota</taxon>
        <taxon>Fungi</taxon>
        <taxon>Dikarya</taxon>
        <taxon>Ascomycota</taxon>
        <taxon>Saccharomycotina</taxon>
        <taxon>Pichiomycetes</taxon>
        <taxon>Pichiales</taxon>
        <taxon>Pichiaceae</taxon>
        <taxon>Ogataea</taxon>
        <taxon>Ogataea/Candida clade</taxon>
    </lineage>
</organism>
<evidence type="ECO:0000313" key="2">
    <source>
        <dbReference type="Proteomes" id="UP001165101"/>
    </source>
</evidence>
<protein>
    <submittedName>
        <fullName evidence="1">Unnamed protein product</fullName>
    </submittedName>
</protein>
<accession>A0ACB5U050</accession>
<name>A0ACB5U050_CANBO</name>
<comment type="caution">
    <text evidence="1">The sequence shown here is derived from an EMBL/GenBank/DDBJ whole genome shotgun (WGS) entry which is preliminary data.</text>
</comment>
<sequence length="331" mass="35129">MYIEEIRTLSAGELKSGWKSDFSGKGRIETVVDIDIMNSVTSGLSTSLNNLSLINSQNCDSPIFNTDSFIKNSNCSCDIEDYELGIFVNHNLIVELVVAEEIMQPTNASHYQLKSAESSSSTATTGSSTTATTATTSAATSQSGSNSNNNSSTNLPAHKAGGTGPDHLTGNSSDPTNHSTGVPTGIARVLRMQFKIVITDRSGLGVSWDDEVPPTYSSVGALSPPTYNQATSGSNTPLIPQQSLVIPLDELELLDPISASNTNVNANTNANNSRSLNNLSGEHNQIVLNLDNMLHNNINESSSSTNSVPIESGRISPPSQARLHNNFRNNS</sequence>
<evidence type="ECO:0000313" key="1">
    <source>
        <dbReference type="EMBL" id="GME98411.1"/>
    </source>
</evidence>
<gene>
    <name evidence="1" type="ORF">Cboi01_000493700</name>
</gene>
<reference evidence="1" key="1">
    <citation type="submission" date="2023-04" db="EMBL/GenBank/DDBJ databases">
        <title>Candida boidinii NBRC 1967.</title>
        <authorList>
            <person name="Ichikawa N."/>
            <person name="Sato H."/>
            <person name="Tonouchi N."/>
        </authorList>
    </citation>
    <scope>NUCLEOTIDE SEQUENCE</scope>
    <source>
        <strain evidence="1">NBRC 1967</strain>
    </source>
</reference>
<keyword evidence="2" id="KW-1185">Reference proteome</keyword>
<dbReference type="Proteomes" id="UP001165101">
    <property type="component" value="Unassembled WGS sequence"/>
</dbReference>